<dbReference type="Proteomes" id="UP000076503">
    <property type="component" value="Unassembled WGS sequence"/>
</dbReference>
<feature type="signal peptide" evidence="1">
    <location>
        <begin position="1"/>
        <end position="18"/>
    </location>
</feature>
<sequence length="429" mass="48972">MRVSILFFLLIISCMSNAKEVFFRGSECTKLPEGQDVHFKESTNFDKKYSKDEAVADLKKALLNKAYVKASNGTSYLIESIRFKQDEEKIRGGKITRSAQITGFLHLSPITGCEHGQVISTDESNKLSYFYNFSKIRLEKAQVETLVQEQMIPSLKISDKRIYGLELGISYQDALKQIGRFSFDWRVNDIWRLATIGRNTVLFFEQDMLVGGQYHRDLLPTVWSNFIEIAATKPLLEVNNTEINMTYHAMSESSLTSLEQKYSLLDYDRFRISEDEVELRLSGLALGKLPNKEDFSFSLACYDEQDGVQNFIDKNLSSLPKFYSQTGEIGVLTGCNQVLYLWNDESFKSLLLSERANFNSTQLIHANMLSKGFSDWSFYGVEYLKGIQSNNALTIKHAEDDVYDVKAGSWLGYFVADEGLAFQGQFYVQ</sequence>
<proteinExistence type="predicted"/>
<gene>
    <name evidence="2" type="ORF">N476_09695</name>
</gene>
<keyword evidence="1" id="KW-0732">Signal</keyword>
<accession>A0A162AMZ8</accession>
<reference evidence="2 3" key="1">
    <citation type="submission" date="2013-07" db="EMBL/GenBank/DDBJ databases">
        <title>Comparative Genomic and Metabolomic Analysis of Twelve Strains of Pseudoalteromonas luteoviolacea.</title>
        <authorList>
            <person name="Vynne N.G."/>
            <person name="Mansson M."/>
            <person name="Gram L."/>
        </authorList>
    </citation>
    <scope>NUCLEOTIDE SEQUENCE [LARGE SCALE GENOMIC DNA]</scope>
    <source>
        <strain evidence="2 3">H33</strain>
    </source>
</reference>
<evidence type="ECO:0000313" key="2">
    <source>
        <dbReference type="EMBL" id="KZN52696.1"/>
    </source>
</evidence>
<comment type="caution">
    <text evidence="2">The sequence shown here is derived from an EMBL/GenBank/DDBJ whole genome shotgun (WGS) entry which is preliminary data.</text>
</comment>
<evidence type="ECO:0000313" key="3">
    <source>
        <dbReference type="Proteomes" id="UP000076503"/>
    </source>
</evidence>
<feature type="chain" id="PRO_5007831365" evidence="1">
    <location>
        <begin position="19"/>
        <end position="429"/>
    </location>
</feature>
<dbReference type="AlphaFoldDB" id="A0A162AMZ8"/>
<name>A0A162AMZ8_9GAMM</name>
<organism evidence="2 3">
    <name type="scientific">Pseudoalteromonas luteoviolacea H33</name>
    <dbReference type="NCBI Taxonomy" id="1365251"/>
    <lineage>
        <taxon>Bacteria</taxon>
        <taxon>Pseudomonadati</taxon>
        <taxon>Pseudomonadota</taxon>
        <taxon>Gammaproteobacteria</taxon>
        <taxon>Alteromonadales</taxon>
        <taxon>Pseudoalteromonadaceae</taxon>
        <taxon>Pseudoalteromonas</taxon>
    </lineage>
</organism>
<evidence type="ECO:0000256" key="1">
    <source>
        <dbReference type="SAM" id="SignalP"/>
    </source>
</evidence>
<dbReference type="PATRIC" id="fig|1365251.3.peg.870"/>
<protein>
    <submittedName>
        <fullName evidence="2">Uncharacterized protein</fullName>
    </submittedName>
</protein>
<dbReference type="EMBL" id="AUXZ01000060">
    <property type="protein sequence ID" value="KZN52696.1"/>
    <property type="molecule type" value="Genomic_DNA"/>
</dbReference>